<evidence type="ECO:0000313" key="1">
    <source>
        <dbReference type="EMBL" id="GAA0171958.1"/>
    </source>
</evidence>
<dbReference type="AlphaFoldDB" id="A0AAV3R9N2"/>
<organism evidence="1 2">
    <name type="scientific">Lithospermum erythrorhizon</name>
    <name type="common">Purple gromwell</name>
    <name type="synonym">Lithospermum officinale var. erythrorhizon</name>
    <dbReference type="NCBI Taxonomy" id="34254"/>
    <lineage>
        <taxon>Eukaryota</taxon>
        <taxon>Viridiplantae</taxon>
        <taxon>Streptophyta</taxon>
        <taxon>Embryophyta</taxon>
        <taxon>Tracheophyta</taxon>
        <taxon>Spermatophyta</taxon>
        <taxon>Magnoliopsida</taxon>
        <taxon>eudicotyledons</taxon>
        <taxon>Gunneridae</taxon>
        <taxon>Pentapetalae</taxon>
        <taxon>asterids</taxon>
        <taxon>lamiids</taxon>
        <taxon>Boraginales</taxon>
        <taxon>Boraginaceae</taxon>
        <taxon>Boraginoideae</taxon>
        <taxon>Lithospermeae</taxon>
        <taxon>Lithospermum</taxon>
    </lineage>
</organism>
<reference evidence="1 2" key="1">
    <citation type="submission" date="2024-01" db="EMBL/GenBank/DDBJ databases">
        <title>The complete chloroplast genome sequence of Lithospermum erythrorhizon: insights into the phylogenetic relationship among Boraginaceae species and the maternal lineages of purple gromwells.</title>
        <authorList>
            <person name="Okada T."/>
            <person name="Watanabe K."/>
        </authorList>
    </citation>
    <scope>NUCLEOTIDE SEQUENCE [LARGE SCALE GENOMIC DNA]</scope>
</reference>
<evidence type="ECO:0008006" key="3">
    <source>
        <dbReference type="Google" id="ProtNLM"/>
    </source>
</evidence>
<keyword evidence="2" id="KW-1185">Reference proteome</keyword>
<gene>
    <name evidence="1" type="ORF">LIER_25878</name>
</gene>
<sequence>MEHVPRERNQEANRLSQLAMAGYETLPEATMVEQVEKKAFQTNEVMSNDASEGGVGGGGDPWYQDVLDFLSTGVLPVDPPLANKIHR</sequence>
<protein>
    <recommendedName>
        <fullName evidence="3">RNase H type-1 domain-containing protein</fullName>
    </recommendedName>
</protein>
<dbReference type="EMBL" id="BAABME010007893">
    <property type="protein sequence ID" value="GAA0171958.1"/>
    <property type="molecule type" value="Genomic_DNA"/>
</dbReference>
<name>A0AAV3R9N2_LITER</name>
<dbReference type="Proteomes" id="UP001454036">
    <property type="component" value="Unassembled WGS sequence"/>
</dbReference>
<comment type="caution">
    <text evidence="1">The sequence shown here is derived from an EMBL/GenBank/DDBJ whole genome shotgun (WGS) entry which is preliminary data.</text>
</comment>
<proteinExistence type="predicted"/>
<evidence type="ECO:0000313" key="2">
    <source>
        <dbReference type="Proteomes" id="UP001454036"/>
    </source>
</evidence>
<accession>A0AAV3R9N2</accession>